<protein>
    <recommendedName>
        <fullName evidence="4">Ethanolamine utilization protein EutN/carboxysome structural protein Ccml</fullName>
    </recommendedName>
</protein>
<dbReference type="AlphaFoldDB" id="X0S689"/>
<dbReference type="CDD" id="cd01614">
    <property type="entry name" value="EutN_CcmL"/>
    <property type="match status" value="1"/>
</dbReference>
<keyword evidence="2" id="KW-1283">Bacterial microcompartment</keyword>
<dbReference type="SUPFAM" id="SSF159133">
    <property type="entry name" value="EutN/CcmL-like"/>
    <property type="match status" value="1"/>
</dbReference>
<dbReference type="PANTHER" id="PTHR36539:SF1">
    <property type="entry name" value="BACTERIAL MICROCOMPARTMENT SHELL VERTEX PROTEIN EUTN"/>
    <property type="match status" value="1"/>
</dbReference>
<evidence type="ECO:0000256" key="2">
    <source>
        <dbReference type="ARBA" id="ARBA00024446"/>
    </source>
</evidence>
<dbReference type="PANTHER" id="PTHR36539">
    <property type="entry name" value="ETHANOLAMINE UTILIZATION PROTEIN EUTN"/>
    <property type="match status" value="1"/>
</dbReference>
<dbReference type="Gene3D" id="2.40.50.220">
    <property type="entry name" value="EutN/Ccml"/>
    <property type="match status" value="1"/>
</dbReference>
<name>X0S689_9ZZZZ</name>
<accession>X0S689</accession>
<dbReference type="PROSITE" id="PS51932">
    <property type="entry name" value="BMV"/>
    <property type="match status" value="1"/>
</dbReference>
<dbReference type="InterPro" id="IPR036677">
    <property type="entry name" value="EutN_CcmL_sf"/>
</dbReference>
<dbReference type="InterPro" id="IPR004992">
    <property type="entry name" value="EutN_CcmL"/>
</dbReference>
<comment type="caution">
    <text evidence="3">The sequence shown here is derived from an EMBL/GenBank/DDBJ whole genome shotgun (WGS) entry which is preliminary data.</text>
</comment>
<feature type="non-terminal residue" evidence="3">
    <location>
        <position position="88"/>
    </location>
</feature>
<dbReference type="GO" id="GO:0031469">
    <property type="term" value="C:bacterial microcompartment"/>
    <property type="evidence" value="ECO:0007669"/>
    <property type="project" value="UniProtKB-SubCell"/>
</dbReference>
<gene>
    <name evidence="3" type="ORF">S01H1_11070</name>
</gene>
<proteinExistence type="predicted"/>
<reference evidence="3" key="1">
    <citation type="journal article" date="2014" name="Front. Microbiol.">
        <title>High frequency of phylogenetically diverse reductive dehalogenase-homologous genes in deep subseafloor sedimentary metagenomes.</title>
        <authorList>
            <person name="Kawai M."/>
            <person name="Futagami T."/>
            <person name="Toyoda A."/>
            <person name="Takaki Y."/>
            <person name="Nishi S."/>
            <person name="Hori S."/>
            <person name="Arai W."/>
            <person name="Tsubouchi T."/>
            <person name="Morono Y."/>
            <person name="Uchiyama I."/>
            <person name="Ito T."/>
            <person name="Fujiyama A."/>
            <person name="Inagaki F."/>
            <person name="Takami H."/>
        </authorList>
    </citation>
    <scope>NUCLEOTIDE SEQUENCE</scope>
    <source>
        <strain evidence="3">Expedition CK06-06</strain>
    </source>
</reference>
<dbReference type="EMBL" id="BARS01005644">
    <property type="protein sequence ID" value="GAF76504.1"/>
    <property type="molecule type" value="Genomic_DNA"/>
</dbReference>
<evidence type="ECO:0000256" key="1">
    <source>
        <dbReference type="ARBA" id="ARBA00024322"/>
    </source>
</evidence>
<comment type="subcellular location">
    <subcellularLocation>
        <location evidence="1">Bacterial microcompartment</location>
    </subcellularLocation>
</comment>
<organism evidence="3">
    <name type="scientific">marine sediment metagenome</name>
    <dbReference type="NCBI Taxonomy" id="412755"/>
    <lineage>
        <taxon>unclassified sequences</taxon>
        <taxon>metagenomes</taxon>
        <taxon>ecological metagenomes</taxon>
    </lineage>
</organism>
<evidence type="ECO:0000313" key="3">
    <source>
        <dbReference type="EMBL" id="GAF76504.1"/>
    </source>
</evidence>
<dbReference type="Pfam" id="PF03319">
    <property type="entry name" value="EutN_CcmL"/>
    <property type="match status" value="1"/>
</dbReference>
<evidence type="ECO:0008006" key="4">
    <source>
        <dbReference type="Google" id="ProtNLM"/>
    </source>
</evidence>
<sequence length="88" mass="9297">MILARTLGNVVSTIKHPAHRGRKNMVVQPVAADTITPAGRSFLAFDSVQAGPGDLVLVAQEGNASRQVMEAPRGPFHAVIVGIVDRVD</sequence>